<gene>
    <name evidence="1" type="primary">FAM169A</name>
</gene>
<protein>
    <submittedName>
        <fullName evidence="1">Alternative protein FAM169A</fullName>
    </submittedName>
</protein>
<sequence>MRSHSCVIAVLIMLRFCGRKERPLGFIQLSLQEAYVPLFLPKVTNCQFLIQCF</sequence>
<dbReference type="EMBL" id="HF584018">
    <property type="protein sequence ID" value="CCQ43515.1"/>
    <property type="molecule type" value="Genomic_DNA"/>
</dbReference>
<evidence type="ECO:0000313" key="1">
    <source>
        <dbReference type="EMBL" id="CCQ43515.1"/>
    </source>
</evidence>
<dbReference type="ChiTaRS" id="FAM169A">
    <property type="organism name" value="human"/>
</dbReference>
<reference evidence="1" key="1">
    <citation type="journal article" date="2013" name="PLoS ONE">
        <title>Direct detection of alternative open reading frames translation products in human significantly expands the proteome.</title>
        <authorList>
            <person name="Vanderperre B."/>
            <person name="Lucier J.-F."/>
            <person name="Motard J."/>
            <person name="Tremblay G."/>
            <person name="Vanderperre S."/>
            <person name="Wisztorski M."/>
            <person name="Salzet M."/>
            <person name="Boisvert F.-M."/>
            <person name="Roucou X."/>
        </authorList>
    </citation>
    <scope>NUCLEOTIDE SEQUENCE</scope>
</reference>
<proteinExistence type="predicted"/>
<dbReference type="AlphaFoldDB" id="L8E885"/>
<accession>L8E885</accession>
<name>L8E885_HUMAN</name>
<organism evidence="1">
    <name type="scientific">Homo sapiens</name>
    <name type="common">Human</name>
    <dbReference type="NCBI Taxonomy" id="9606"/>
    <lineage>
        <taxon>Eukaryota</taxon>
        <taxon>Metazoa</taxon>
        <taxon>Chordata</taxon>
        <taxon>Craniata</taxon>
        <taxon>Vertebrata</taxon>
        <taxon>Euteleostomi</taxon>
        <taxon>Mammalia</taxon>
        <taxon>Eutheria</taxon>
        <taxon>Euarchontoglires</taxon>
        <taxon>Primates</taxon>
        <taxon>Haplorrhini</taxon>
        <taxon>Catarrhini</taxon>
        <taxon>Hominidae</taxon>
        <taxon>Homo</taxon>
    </lineage>
</organism>
<dbReference type="OrthoDB" id="8954808at2759"/>